<protein>
    <submittedName>
        <fullName evidence="3">DUF4384 domain-containing protein</fullName>
    </submittedName>
</protein>
<feature type="compositionally biased region" description="Basic residues" evidence="1">
    <location>
        <begin position="7"/>
        <end position="26"/>
    </location>
</feature>
<evidence type="ECO:0000259" key="2">
    <source>
        <dbReference type="Pfam" id="PF14326"/>
    </source>
</evidence>
<dbReference type="Proteomes" id="UP000325743">
    <property type="component" value="Chromosome 1"/>
</dbReference>
<organism evidence="3 4">
    <name type="scientific">Cupriavidus oxalaticus</name>
    <dbReference type="NCBI Taxonomy" id="96344"/>
    <lineage>
        <taxon>Bacteria</taxon>
        <taxon>Pseudomonadati</taxon>
        <taxon>Pseudomonadota</taxon>
        <taxon>Betaproteobacteria</taxon>
        <taxon>Burkholderiales</taxon>
        <taxon>Burkholderiaceae</taxon>
        <taxon>Cupriavidus</taxon>
    </lineage>
</organism>
<accession>A0A5P3VER9</accession>
<reference evidence="3 4" key="1">
    <citation type="submission" date="2018-09" db="EMBL/GenBank/DDBJ databases">
        <title>Complete genome sequence of Cupriavidus oxalaticus T2, a bacterium capable of phenol tolerance and degradation.</title>
        <authorList>
            <person name="Yan J."/>
        </authorList>
    </citation>
    <scope>NUCLEOTIDE SEQUENCE [LARGE SCALE GENOMIC DNA]</scope>
    <source>
        <strain evidence="3 4">T2</strain>
    </source>
</reference>
<evidence type="ECO:0000313" key="3">
    <source>
        <dbReference type="EMBL" id="QEZ44886.1"/>
    </source>
</evidence>
<dbReference type="OrthoDB" id="9128939at2"/>
<gene>
    <name evidence="3" type="ORF">D2917_12045</name>
</gene>
<dbReference type="Pfam" id="PF14326">
    <property type="entry name" value="DUF4384"/>
    <property type="match status" value="1"/>
</dbReference>
<evidence type="ECO:0000256" key="1">
    <source>
        <dbReference type="SAM" id="MobiDB-lite"/>
    </source>
</evidence>
<dbReference type="EMBL" id="CP032518">
    <property type="protein sequence ID" value="QEZ44886.1"/>
    <property type="molecule type" value="Genomic_DNA"/>
</dbReference>
<feature type="domain" description="DUF4384" evidence="2">
    <location>
        <begin position="177"/>
        <end position="252"/>
    </location>
</feature>
<sequence length="372" mass="39859">MDTSSRRSTRRASLRSRKLPASRRRRTIKAPCPSGRCRVSTRPCLQVTRAVSTNSWSQASQGLATAYPINAIWITRRLTMRLQYAALPFLLAASAATCAQESYSAKSLFFGEDNDVVAVSTTRPTAAAIAPAAAPAQKAAPVKVASKKPASHIGASYFIRLKHPDGSTRDVLASRKFKSGERFQLGVKVNKPAFITVFNEDGNGKVTQIYPRPGNDNFVNAMGVVFLPSQGAFEFDHEPGVEHLLVYVSQKPAPSNIPEGIRKMQPDVVTATYTAPDAAAMARCDVPASTTAVNTTPQPEGADERPLYASKAIKLADDAACAKAAPAALYASKAIVFSDDADTGGMQAASYVVKKTTTPDASLFLKIRLLHE</sequence>
<dbReference type="InterPro" id="IPR025493">
    <property type="entry name" value="DUF4384"/>
</dbReference>
<feature type="region of interest" description="Disordered" evidence="1">
    <location>
        <begin position="1"/>
        <end position="26"/>
    </location>
</feature>
<dbReference type="AlphaFoldDB" id="A0A5P3VER9"/>
<name>A0A5P3VER9_9BURK</name>
<evidence type="ECO:0000313" key="4">
    <source>
        <dbReference type="Proteomes" id="UP000325743"/>
    </source>
</evidence>
<proteinExistence type="predicted"/>